<dbReference type="EMBL" id="FOVR01000004">
    <property type="protein sequence ID" value="SFO25400.1"/>
    <property type="molecule type" value="Genomic_DNA"/>
</dbReference>
<evidence type="ECO:0000313" key="2">
    <source>
        <dbReference type="EMBL" id="SFO25400.1"/>
    </source>
</evidence>
<dbReference type="RefSeq" id="WP_090071592.1">
    <property type="nucleotide sequence ID" value="NZ_FOVR01000004.1"/>
</dbReference>
<dbReference type="STRING" id="655353.SAMN04488056_104134"/>
<evidence type="ECO:0000256" key="1">
    <source>
        <dbReference type="SAM" id="Phobius"/>
    </source>
</evidence>
<dbReference type="AlphaFoldDB" id="A0A1I5FNQ7"/>
<protein>
    <submittedName>
        <fullName evidence="2">Uncharacterized protein</fullName>
    </submittedName>
</protein>
<dbReference type="OrthoDB" id="8456510at2"/>
<keyword evidence="1" id="KW-0812">Transmembrane</keyword>
<keyword evidence="1" id="KW-1133">Transmembrane helix</keyword>
<gene>
    <name evidence="2" type="ORF">SAMN04488056_104134</name>
</gene>
<proteinExistence type="predicted"/>
<feature type="transmembrane region" description="Helical" evidence="1">
    <location>
        <begin position="67"/>
        <end position="84"/>
    </location>
</feature>
<organism evidence="2 3">
    <name type="scientific">Cohaesibacter marisflavi</name>
    <dbReference type="NCBI Taxonomy" id="655353"/>
    <lineage>
        <taxon>Bacteria</taxon>
        <taxon>Pseudomonadati</taxon>
        <taxon>Pseudomonadota</taxon>
        <taxon>Alphaproteobacteria</taxon>
        <taxon>Hyphomicrobiales</taxon>
        <taxon>Cohaesibacteraceae</taxon>
    </lineage>
</organism>
<feature type="transmembrane region" description="Helical" evidence="1">
    <location>
        <begin position="6"/>
        <end position="32"/>
    </location>
</feature>
<keyword evidence="1" id="KW-0472">Membrane</keyword>
<keyword evidence="3" id="KW-1185">Reference proteome</keyword>
<accession>A0A1I5FNQ7</accession>
<evidence type="ECO:0000313" key="3">
    <source>
        <dbReference type="Proteomes" id="UP000199236"/>
    </source>
</evidence>
<dbReference type="Proteomes" id="UP000199236">
    <property type="component" value="Unassembled WGS sequence"/>
</dbReference>
<reference evidence="2 3" key="1">
    <citation type="submission" date="2016-10" db="EMBL/GenBank/DDBJ databases">
        <authorList>
            <person name="de Groot N.N."/>
        </authorList>
    </citation>
    <scope>NUCLEOTIDE SEQUENCE [LARGE SCALE GENOMIC DNA]</scope>
    <source>
        <strain evidence="2 3">CGMCC 1.9157</strain>
    </source>
</reference>
<name>A0A1I5FNQ7_9HYPH</name>
<sequence length="86" mass="9095">MDQAALIAGSLGAFVGLAIALVANLVVLPAVLKAQEDGFIMGRKTVLSSMTPDTVARITRFMYRVPMPLLFAFVGFLAGLKAYGGY</sequence>